<name>A0A182UG96_9DIPT</name>
<comment type="similarity">
    <text evidence="2">Belongs to the major royal jelly protein family.</text>
</comment>
<dbReference type="PANTHER" id="PTHR10009:SF10">
    <property type="entry name" value="L-DOPACHROME TAUTOMERASE YELLOW-F-RELATED"/>
    <property type="match status" value="1"/>
</dbReference>
<dbReference type="PANTHER" id="PTHR10009">
    <property type="entry name" value="PROTEIN YELLOW-RELATED"/>
    <property type="match status" value="1"/>
</dbReference>
<comment type="subcellular location">
    <subcellularLocation>
        <location evidence="1">Secreted</location>
    </subcellularLocation>
</comment>
<keyword evidence="4" id="KW-0732">Signal</keyword>
<evidence type="ECO:0000256" key="3">
    <source>
        <dbReference type="ARBA" id="ARBA00022525"/>
    </source>
</evidence>
<dbReference type="EnsemblMetazoa" id="AMEC019865-RA">
    <property type="protein sequence ID" value="AMEC019865-PA"/>
    <property type="gene ID" value="AMEC019865"/>
</dbReference>
<evidence type="ECO:0000256" key="2">
    <source>
        <dbReference type="ARBA" id="ARBA00009127"/>
    </source>
</evidence>
<organism evidence="5 6">
    <name type="scientific">Anopheles melas</name>
    <dbReference type="NCBI Taxonomy" id="34690"/>
    <lineage>
        <taxon>Eukaryota</taxon>
        <taxon>Metazoa</taxon>
        <taxon>Ecdysozoa</taxon>
        <taxon>Arthropoda</taxon>
        <taxon>Hexapoda</taxon>
        <taxon>Insecta</taxon>
        <taxon>Pterygota</taxon>
        <taxon>Neoptera</taxon>
        <taxon>Endopterygota</taxon>
        <taxon>Diptera</taxon>
        <taxon>Nematocera</taxon>
        <taxon>Culicoidea</taxon>
        <taxon>Culicidae</taxon>
        <taxon>Anophelinae</taxon>
        <taxon>Anopheles</taxon>
    </lineage>
</organism>
<protein>
    <submittedName>
        <fullName evidence="5">Uncharacterized protein</fullName>
    </submittedName>
</protein>
<sequence>MRVVFRTCQVPGRFQRKSNADRDSSAQSKLVGQNVSGCTIGKMCEYRKSALFACALLLVAGTLCRVVRGDEFEEVFRWKLLDFNNTDTSGEDGSDGVFFPDVPDVAAPGMESLNESFVPYHNLPMGVTHHKGRVFVTVPRRRTGIPSTLNVIVLDQVPEGDKSPKLIAYPNALTNELRVRQTETKKSTRFRGDLTVISKIEEEDHILLRSKDH</sequence>
<evidence type="ECO:0000313" key="5">
    <source>
        <dbReference type="EnsemblMetazoa" id="AMEC019865-PA"/>
    </source>
</evidence>
<dbReference type="STRING" id="34690.A0A182UG96"/>
<evidence type="ECO:0000256" key="4">
    <source>
        <dbReference type="ARBA" id="ARBA00022729"/>
    </source>
</evidence>
<dbReference type="AlphaFoldDB" id="A0A182UG96"/>
<dbReference type="Gene3D" id="2.120.10.30">
    <property type="entry name" value="TolB, C-terminal domain"/>
    <property type="match status" value="1"/>
</dbReference>
<dbReference type="InterPro" id="IPR017996">
    <property type="entry name" value="MRJP/yellow-related"/>
</dbReference>
<reference evidence="6" key="1">
    <citation type="submission" date="2014-01" db="EMBL/GenBank/DDBJ databases">
        <title>The Genome Sequence of Anopheles melas CM1001059_A (V2).</title>
        <authorList>
            <consortium name="The Broad Institute Genomics Platform"/>
            <person name="Neafsey D.E."/>
            <person name="Besansky N."/>
            <person name="Howell P."/>
            <person name="Walton C."/>
            <person name="Young S.K."/>
            <person name="Zeng Q."/>
            <person name="Gargeya S."/>
            <person name="Fitzgerald M."/>
            <person name="Haas B."/>
            <person name="Abouelleil A."/>
            <person name="Allen A.W."/>
            <person name="Alvarado L."/>
            <person name="Arachchi H.M."/>
            <person name="Berlin A.M."/>
            <person name="Chapman S.B."/>
            <person name="Gainer-Dewar J."/>
            <person name="Goldberg J."/>
            <person name="Griggs A."/>
            <person name="Gujja S."/>
            <person name="Hansen M."/>
            <person name="Howarth C."/>
            <person name="Imamovic A."/>
            <person name="Ireland A."/>
            <person name="Larimer J."/>
            <person name="McCowan C."/>
            <person name="Murphy C."/>
            <person name="Pearson M."/>
            <person name="Poon T.W."/>
            <person name="Priest M."/>
            <person name="Roberts A."/>
            <person name="Saif S."/>
            <person name="Shea T."/>
            <person name="Sisk P."/>
            <person name="Sykes S."/>
            <person name="Wortman J."/>
            <person name="Nusbaum C."/>
            <person name="Birren B."/>
        </authorList>
    </citation>
    <scope>NUCLEOTIDE SEQUENCE [LARGE SCALE GENOMIC DNA]</scope>
    <source>
        <strain evidence="6">CM1001059</strain>
    </source>
</reference>
<dbReference type="VEuPathDB" id="VectorBase:AMEC019865"/>
<dbReference type="Proteomes" id="UP000075902">
    <property type="component" value="Unassembled WGS sequence"/>
</dbReference>
<evidence type="ECO:0000313" key="6">
    <source>
        <dbReference type="Proteomes" id="UP000075902"/>
    </source>
</evidence>
<accession>A0A182UG96</accession>
<proteinExistence type="inferred from homology"/>
<reference evidence="5" key="2">
    <citation type="submission" date="2020-05" db="UniProtKB">
        <authorList>
            <consortium name="EnsemblMetazoa"/>
        </authorList>
    </citation>
    <scope>IDENTIFICATION</scope>
    <source>
        <strain evidence="5">CM1001059</strain>
    </source>
</reference>
<keyword evidence="3" id="KW-0964">Secreted</keyword>
<keyword evidence="6" id="KW-1185">Reference proteome</keyword>
<dbReference type="InterPro" id="IPR011042">
    <property type="entry name" value="6-blade_b-propeller_TolB-like"/>
</dbReference>
<evidence type="ECO:0000256" key="1">
    <source>
        <dbReference type="ARBA" id="ARBA00004613"/>
    </source>
</evidence>
<dbReference type="GO" id="GO:0005576">
    <property type="term" value="C:extracellular region"/>
    <property type="evidence" value="ECO:0007669"/>
    <property type="project" value="UniProtKB-SubCell"/>
</dbReference>